<protein>
    <submittedName>
        <fullName evidence="1">BnaA02g22740D protein</fullName>
    </submittedName>
</protein>
<gene>
    <name evidence="1" type="primary">BnaA02g22740D</name>
    <name evidence="1" type="ORF">GSBRNA2T00084863001</name>
</gene>
<sequence length="15" mass="1684">MNSEDRNPLSVNHNG</sequence>
<organism evidence="1 2">
    <name type="scientific">Brassica napus</name>
    <name type="common">Rape</name>
    <dbReference type="NCBI Taxonomy" id="3708"/>
    <lineage>
        <taxon>Eukaryota</taxon>
        <taxon>Viridiplantae</taxon>
        <taxon>Streptophyta</taxon>
        <taxon>Embryophyta</taxon>
        <taxon>Tracheophyta</taxon>
        <taxon>Spermatophyta</taxon>
        <taxon>Magnoliopsida</taxon>
        <taxon>eudicotyledons</taxon>
        <taxon>Gunneridae</taxon>
        <taxon>Pentapetalae</taxon>
        <taxon>rosids</taxon>
        <taxon>malvids</taxon>
        <taxon>Brassicales</taxon>
        <taxon>Brassicaceae</taxon>
        <taxon>Brassiceae</taxon>
        <taxon>Brassica</taxon>
    </lineage>
</organism>
<name>A0A078FPZ1_BRANA</name>
<evidence type="ECO:0000313" key="2">
    <source>
        <dbReference type="Proteomes" id="UP000028999"/>
    </source>
</evidence>
<dbReference type="EMBL" id="LK032048">
    <property type="protein sequence ID" value="CDY14932.1"/>
    <property type="molecule type" value="Genomic_DNA"/>
</dbReference>
<dbReference type="PaxDb" id="3708-A0A078FPZ1"/>
<proteinExistence type="predicted"/>
<evidence type="ECO:0000313" key="1">
    <source>
        <dbReference type="EMBL" id="CDY14932.1"/>
    </source>
</evidence>
<accession>A0A078FPZ1</accession>
<dbReference type="Proteomes" id="UP000028999">
    <property type="component" value="Unassembled WGS sequence"/>
</dbReference>
<reference evidence="1 2" key="1">
    <citation type="journal article" date="2014" name="Science">
        <title>Plant genetics. Early allopolyploid evolution in the post-Neolithic Brassica napus oilseed genome.</title>
        <authorList>
            <person name="Chalhoub B."/>
            <person name="Denoeud F."/>
            <person name="Liu S."/>
            <person name="Parkin I.A."/>
            <person name="Tang H."/>
            <person name="Wang X."/>
            <person name="Chiquet J."/>
            <person name="Belcram H."/>
            <person name="Tong C."/>
            <person name="Samans B."/>
            <person name="Correa M."/>
            <person name="Da Silva C."/>
            <person name="Just J."/>
            <person name="Falentin C."/>
            <person name="Koh C.S."/>
            <person name="Le Clainche I."/>
            <person name="Bernard M."/>
            <person name="Bento P."/>
            <person name="Noel B."/>
            <person name="Labadie K."/>
            <person name="Alberti A."/>
            <person name="Charles M."/>
            <person name="Arnaud D."/>
            <person name="Guo H."/>
            <person name="Daviaud C."/>
            <person name="Alamery S."/>
            <person name="Jabbari K."/>
            <person name="Zhao M."/>
            <person name="Edger P.P."/>
            <person name="Chelaifa H."/>
            <person name="Tack D."/>
            <person name="Lassalle G."/>
            <person name="Mestiri I."/>
            <person name="Schnel N."/>
            <person name="Le Paslier M.C."/>
            <person name="Fan G."/>
            <person name="Renault V."/>
            <person name="Bayer P.E."/>
            <person name="Golicz A.A."/>
            <person name="Manoli S."/>
            <person name="Lee T.H."/>
            <person name="Thi V.H."/>
            <person name="Chalabi S."/>
            <person name="Hu Q."/>
            <person name="Fan C."/>
            <person name="Tollenaere R."/>
            <person name="Lu Y."/>
            <person name="Battail C."/>
            <person name="Shen J."/>
            <person name="Sidebottom C.H."/>
            <person name="Wang X."/>
            <person name="Canaguier A."/>
            <person name="Chauveau A."/>
            <person name="Berard A."/>
            <person name="Deniot G."/>
            <person name="Guan M."/>
            <person name="Liu Z."/>
            <person name="Sun F."/>
            <person name="Lim Y.P."/>
            <person name="Lyons E."/>
            <person name="Town C.D."/>
            <person name="Bancroft I."/>
            <person name="Wang X."/>
            <person name="Meng J."/>
            <person name="Ma J."/>
            <person name="Pires J.C."/>
            <person name="King G.J."/>
            <person name="Brunel D."/>
            <person name="Delourme R."/>
            <person name="Renard M."/>
            <person name="Aury J.M."/>
            <person name="Adams K.L."/>
            <person name="Batley J."/>
            <person name="Snowdon R.J."/>
            <person name="Tost J."/>
            <person name="Edwards D."/>
            <person name="Zhou Y."/>
            <person name="Hua W."/>
            <person name="Sharpe A.G."/>
            <person name="Paterson A.H."/>
            <person name="Guan C."/>
            <person name="Wincker P."/>
        </authorList>
    </citation>
    <scope>NUCLEOTIDE SEQUENCE [LARGE SCALE GENOMIC DNA]</scope>
    <source>
        <strain evidence="2">cv. Darmor-bzh</strain>
    </source>
</reference>
<keyword evidence="2" id="KW-1185">Reference proteome</keyword>